<organism evidence="2 3">
    <name type="scientific">Synaphobranchus kaupii</name>
    <name type="common">Kaup's arrowtooth eel</name>
    <dbReference type="NCBI Taxonomy" id="118154"/>
    <lineage>
        <taxon>Eukaryota</taxon>
        <taxon>Metazoa</taxon>
        <taxon>Chordata</taxon>
        <taxon>Craniata</taxon>
        <taxon>Vertebrata</taxon>
        <taxon>Euteleostomi</taxon>
        <taxon>Actinopterygii</taxon>
        <taxon>Neopterygii</taxon>
        <taxon>Teleostei</taxon>
        <taxon>Anguilliformes</taxon>
        <taxon>Synaphobranchidae</taxon>
        <taxon>Synaphobranchus</taxon>
    </lineage>
</organism>
<accession>A0A9Q1IUC0</accession>
<evidence type="ECO:0000313" key="2">
    <source>
        <dbReference type="EMBL" id="KAJ8353837.1"/>
    </source>
</evidence>
<feature type="domain" description="Retrotransposon gag" evidence="1">
    <location>
        <begin position="131"/>
        <end position="221"/>
    </location>
</feature>
<protein>
    <recommendedName>
        <fullName evidence="1">Retrotransposon gag domain-containing protein</fullName>
    </recommendedName>
</protein>
<dbReference type="InterPro" id="IPR032567">
    <property type="entry name" value="RTL1-rel"/>
</dbReference>
<dbReference type="PANTHER" id="PTHR15503:SF36">
    <property type="entry name" value="RETROTRANSPOSON GAG-LIKE PROTEIN 5"/>
    <property type="match status" value="1"/>
</dbReference>
<proteinExistence type="predicted"/>
<gene>
    <name evidence="2" type="ORF">SKAU_G00214040</name>
</gene>
<dbReference type="InterPro" id="IPR005162">
    <property type="entry name" value="Retrotrans_gag_dom"/>
</dbReference>
<dbReference type="AlphaFoldDB" id="A0A9Q1IUC0"/>
<keyword evidence="3" id="KW-1185">Reference proteome</keyword>
<reference evidence="2" key="1">
    <citation type="journal article" date="2023" name="Science">
        <title>Genome structures resolve the early diversification of teleost fishes.</title>
        <authorList>
            <person name="Parey E."/>
            <person name="Louis A."/>
            <person name="Montfort J."/>
            <person name="Bouchez O."/>
            <person name="Roques C."/>
            <person name="Iampietro C."/>
            <person name="Lluch J."/>
            <person name="Castinel A."/>
            <person name="Donnadieu C."/>
            <person name="Desvignes T."/>
            <person name="Floi Bucao C."/>
            <person name="Jouanno E."/>
            <person name="Wen M."/>
            <person name="Mejri S."/>
            <person name="Dirks R."/>
            <person name="Jansen H."/>
            <person name="Henkel C."/>
            <person name="Chen W.J."/>
            <person name="Zahm M."/>
            <person name="Cabau C."/>
            <person name="Klopp C."/>
            <person name="Thompson A.W."/>
            <person name="Robinson-Rechavi M."/>
            <person name="Braasch I."/>
            <person name="Lecointre G."/>
            <person name="Bobe J."/>
            <person name="Postlethwait J.H."/>
            <person name="Berthelot C."/>
            <person name="Roest Crollius H."/>
            <person name="Guiguen Y."/>
        </authorList>
    </citation>
    <scope>NUCLEOTIDE SEQUENCE</scope>
    <source>
        <strain evidence="2">WJC10195</strain>
    </source>
</reference>
<dbReference type="Pfam" id="PF03732">
    <property type="entry name" value="Retrotrans_gag"/>
    <property type="match status" value="1"/>
</dbReference>
<name>A0A9Q1IUC0_SYNKA</name>
<sequence length="253" mass="27848">MENCHHDNTGVVIGKQGFHLEEIQKTLKQVIDQVGQMGTLLSQLVVQTPLPRLHPGQPTPVVEAPTAVPPSPPTGLPLVPAAFPIREPCVPYLERYLGDLGKCKSFLLQCDIVFRLQPASYSTDASKIVFIMASLGGNAREWTTAVWDSQLPACDHFHTFVLEMRHVFDHPVCGRDATQRLLQLHQGNRSVVEMAVQFRILTAEARWNDSALQGAFLNALSESLKDELATREDSSSLNTLITLATSLDNCRGG</sequence>
<dbReference type="EMBL" id="JAINUF010000007">
    <property type="protein sequence ID" value="KAJ8353837.1"/>
    <property type="molecule type" value="Genomic_DNA"/>
</dbReference>
<dbReference type="OrthoDB" id="3363185at2759"/>
<comment type="caution">
    <text evidence="2">The sequence shown here is derived from an EMBL/GenBank/DDBJ whole genome shotgun (WGS) entry which is preliminary data.</text>
</comment>
<dbReference type="Proteomes" id="UP001152622">
    <property type="component" value="Chromosome 7"/>
</dbReference>
<evidence type="ECO:0000313" key="3">
    <source>
        <dbReference type="Proteomes" id="UP001152622"/>
    </source>
</evidence>
<evidence type="ECO:0000259" key="1">
    <source>
        <dbReference type="Pfam" id="PF03732"/>
    </source>
</evidence>
<dbReference type="PANTHER" id="PTHR15503">
    <property type="entry name" value="LDOC1 RELATED"/>
    <property type="match status" value="1"/>
</dbReference>